<dbReference type="EMBL" id="CM056794">
    <property type="protein sequence ID" value="KAJ8716953.1"/>
    <property type="molecule type" value="Genomic_DNA"/>
</dbReference>
<dbReference type="Proteomes" id="UP001231649">
    <property type="component" value="Chromosome 18"/>
</dbReference>
<reference evidence="1" key="1">
    <citation type="submission" date="2023-03" db="EMBL/GenBank/DDBJ databases">
        <title>Chromosome-level genomes of two armyworms, Mythimna separata and Mythimna loreyi, provide insights into the biosynthesis and reception of sex pheromones.</title>
        <authorList>
            <person name="Zhao H."/>
        </authorList>
    </citation>
    <scope>NUCLEOTIDE SEQUENCE</scope>
    <source>
        <strain evidence="1">BeijingLab</strain>
    </source>
</reference>
<evidence type="ECO:0000313" key="1">
    <source>
        <dbReference type="EMBL" id="KAJ8716953.1"/>
    </source>
</evidence>
<protein>
    <submittedName>
        <fullName evidence="1">Uncharacterized protein</fullName>
    </submittedName>
</protein>
<evidence type="ECO:0000313" key="2">
    <source>
        <dbReference type="Proteomes" id="UP001231649"/>
    </source>
</evidence>
<organism evidence="1 2">
    <name type="scientific">Mythimna loreyi</name>
    <dbReference type="NCBI Taxonomy" id="667449"/>
    <lineage>
        <taxon>Eukaryota</taxon>
        <taxon>Metazoa</taxon>
        <taxon>Ecdysozoa</taxon>
        <taxon>Arthropoda</taxon>
        <taxon>Hexapoda</taxon>
        <taxon>Insecta</taxon>
        <taxon>Pterygota</taxon>
        <taxon>Neoptera</taxon>
        <taxon>Endopterygota</taxon>
        <taxon>Lepidoptera</taxon>
        <taxon>Glossata</taxon>
        <taxon>Ditrysia</taxon>
        <taxon>Noctuoidea</taxon>
        <taxon>Noctuidae</taxon>
        <taxon>Noctuinae</taxon>
        <taxon>Hadenini</taxon>
        <taxon>Mythimna</taxon>
    </lineage>
</organism>
<gene>
    <name evidence="1" type="ORF">PYW08_005352</name>
</gene>
<keyword evidence="2" id="KW-1185">Reference proteome</keyword>
<name>A0ACC2QGZ2_9NEOP</name>
<accession>A0ACC2QGZ2</accession>
<sequence length="265" mass="30150">MGSSASKISETGLKHCTLWKADRSPACRAVMMALDSMNLSITEVDINMDKGEHRTQEMINLNPLQTLPVFKDRELVISDSHAICSYLASRYCDSGRLLPKDPGGRSIVDQHMHYNSSTIYPRFRAAAYPILYEHCNFVMPQQILEIECIYSDLECMLFKRTWFGGSWATLSDIVFASTISTLNILVPVDKNKYPRLSSWLYRISEELYFITANRKGLSEFSRRIDCSTSLDDTDEFKCPRSSCSRRGLQLKEPSPEATCKPVTQD</sequence>
<comment type="caution">
    <text evidence="1">The sequence shown here is derived from an EMBL/GenBank/DDBJ whole genome shotgun (WGS) entry which is preliminary data.</text>
</comment>
<proteinExistence type="predicted"/>